<sequence length="307" mass="33866">MRTLRRLSSPSLPPQQLLTGHVAWVVGGVGPIGSGIARAFLRAGATVLVNSRYNHRLEVLSEELGHPEKLIPIHSTMLAPGSEETVRRAMSLTAGRLDHVVAHSSVRWWRKAGDCDETATTPLIPRGRMFELTADEFGVYASQLPRLHFEAGRLLLPRLNSRDRTAASTYTFVTGGEPIHLEPRHGLWARVQGESSESRTSLGHVNAQAMWGLAAAVRREMRDQPVTVSEVRLNMRFNRPLEERLDDPRDEPLTHNLGSICAGIASSPSKAGGLHTIDSQRDIEALQGRFPTVEKPYGVYFRAPDLG</sequence>
<keyword evidence="2" id="KW-1185">Reference proteome</keyword>
<dbReference type="Gene3D" id="3.40.50.720">
    <property type="entry name" value="NAD(P)-binding Rossmann-like Domain"/>
    <property type="match status" value="1"/>
</dbReference>
<dbReference type="AlphaFoldDB" id="A0AB34J3S8"/>
<accession>A0AB34J3S8</accession>
<gene>
    <name evidence="1" type="ORF">AB1Y20_006118</name>
</gene>
<dbReference type="EMBL" id="JBGBPQ010000014">
    <property type="protein sequence ID" value="KAL1511313.1"/>
    <property type="molecule type" value="Genomic_DNA"/>
</dbReference>
<dbReference type="Proteomes" id="UP001515480">
    <property type="component" value="Unassembled WGS sequence"/>
</dbReference>
<dbReference type="InterPro" id="IPR036291">
    <property type="entry name" value="NAD(P)-bd_dom_sf"/>
</dbReference>
<protein>
    <submittedName>
        <fullName evidence="1">Uncharacterized protein</fullName>
    </submittedName>
</protein>
<evidence type="ECO:0000313" key="2">
    <source>
        <dbReference type="Proteomes" id="UP001515480"/>
    </source>
</evidence>
<name>A0AB34J3S8_PRYPA</name>
<dbReference type="SUPFAM" id="SSF51735">
    <property type="entry name" value="NAD(P)-binding Rossmann-fold domains"/>
    <property type="match status" value="1"/>
</dbReference>
<reference evidence="1 2" key="1">
    <citation type="journal article" date="2024" name="Science">
        <title>Giant polyketide synthase enzymes in the biosynthesis of giant marine polyether toxins.</title>
        <authorList>
            <person name="Fallon T.R."/>
            <person name="Shende V.V."/>
            <person name="Wierzbicki I.H."/>
            <person name="Pendleton A.L."/>
            <person name="Watervoot N.F."/>
            <person name="Auber R.P."/>
            <person name="Gonzalez D.J."/>
            <person name="Wisecaver J.H."/>
            <person name="Moore B.S."/>
        </authorList>
    </citation>
    <scope>NUCLEOTIDE SEQUENCE [LARGE SCALE GENOMIC DNA]</scope>
    <source>
        <strain evidence="1 2">12B1</strain>
    </source>
</reference>
<proteinExistence type="predicted"/>
<organism evidence="1 2">
    <name type="scientific">Prymnesium parvum</name>
    <name type="common">Toxic golden alga</name>
    <dbReference type="NCBI Taxonomy" id="97485"/>
    <lineage>
        <taxon>Eukaryota</taxon>
        <taxon>Haptista</taxon>
        <taxon>Haptophyta</taxon>
        <taxon>Prymnesiophyceae</taxon>
        <taxon>Prymnesiales</taxon>
        <taxon>Prymnesiaceae</taxon>
        <taxon>Prymnesium</taxon>
    </lineage>
</organism>
<comment type="caution">
    <text evidence="1">The sequence shown here is derived from an EMBL/GenBank/DDBJ whole genome shotgun (WGS) entry which is preliminary data.</text>
</comment>
<evidence type="ECO:0000313" key="1">
    <source>
        <dbReference type="EMBL" id="KAL1511313.1"/>
    </source>
</evidence>